<gene>
    <name evidence="3" type="ORF">SAMN02745174_00436</name>
</gene>
<keyword evidence="1" id="KW-0732">Signal</keyword>
<dbReference type="Pfam" id="PF13343">
    <property type="entry name" value="SBP_bac_6"/>
    <property type="match status" value="1"/>
</dbReference>
<dbReference type="GO" id="GO:0015888">
    <property type="term" value="P:thiamine transport"/>
    <property type="evidence" value="ECO:0007669"/>
    <property type="project" value="InterPro"/>
</dbReference>
<name>A0A1T4KIA1_9FUSO</name>
<dbReference type="OrthoDB" id="8013425at2"/>
<organism evidence="3 4">
    <name type="scientific">Cetobacterium ceti</name>
    <dbReference type="NCBI Taxonomy" id="180163"/>
    <lineage>
        <taxon>Bacteria</taxon>
        <taxon>Fusobacteriati</taxon>
        <taxon>Fusobacteriota</taxon>
        <taxon>Fusobacteriia</taxon>
        <taxon>Fusobacteriales</taxon>
        <taxon>Fusobacteriaceae</taxon>
        <taxon>Cetobacterium</taxon>
    </lineage>
</organism>
<evidence type="ECO:0000256" key="2">
    <source>
        <dbReference type="SAM" id="Coils"/>
    </source>
</evidence>
<proteinExistence type="predicted"/>
<dbReference type="PANTHER" id="PTHR30006:SF2">
    <property type="entry name" value="ABC TRANSPORTER SUBSTRATE-BINDING PROTEIN"/>
    <property type="match status" value="1"/>
</dbReference>
<dbReference type="InterPro" id="IPR005948">
    <property type="entry name" value="ThiB-like"/>
</dbReference>
<dbReference type="Proteomes" id="UP000191153">
    <property type="component" value="Unassembled WGS sequence"/>
</dbReference>
<dbReference type="STRING" id="180163.SAMN02745174_00436"/>
<sequence>MKKVLTGLFLGVSICAFGEEIVVYGPNSMKWVEKDYGPIFEKETGDSIKFISVDGIVPRMKLEKRNPKSDVVLGLTQVMGEVGKKENLLEKYTPKNLEKIKNKKYFFDDEGYITPFDYGFMAINYDSKKLPNPPKTLEEIGKLKDSLIIESPRGTTGQELLFWSYGLYRKDWMKFWETLKPAIKVVAPGWTEAFGKFTGGEAPMMTGYATSSIFFHMDGPDNKYESFIPEDGGYVYLEGASLTKKKEIKSGAKKFMDSILSEEFQKLVAEKNYMFPVTNIKLPETFNGVPKSEKIIVLNKEDINNLMENLETYRKELLNFLKK</sequence>
<keyword evidence="4" id="KW-1185">Reference proteome</keyword>
<dbReference type="GO" id="GO:0030975">
    <property type="term" value="F:thiamine binding"/>
    <property type="evidence" value="ECO:0007669"/>
    <property type="project" value="InterPro"/>
</dbReference>
<feature type="coiled-coil region" evidence="2">
    <location>
        <begin position="296"/>
        <end position="323"/>
    </location>
</feature>
<evidence type="ECO:0000313" key="4">
    <source>
        <dbReference type="Proteomes" id="UP000191153"/>
    </source>
</evidence>
<dbReference type="AlphaFoldDB" id="A0A1T4KIA1"/>
<evidence type="ECO:0000256" key="1">
    <source>
        <dbReference type="ARBA" id="ARBA00022729"/>
    </source>
</evidence>
<accession>A0A1T4KIA1</accession>
<dbReference type="NCBIfam" id="TIGR01254">
    <property type="entry name" value="sfuA"/>
    <property type="match status" value="1"/>
</dbReference>
<dbReference type="SUPFAM" id="SSF53850">
    <property type="entry name" value="Periplasmic binding protein-like II"/>
    <property type="match status" value="1"/>
</dbReference>
<dbReference type="EMBL" id="FUWX01000005">
    <property type="protein sequence ID" value="SJZ42121.1"/>
    <property type="molecule type" value="Genomic_DNA"/>
</dbReference>
<dbReference type="RefSeq" id="WP_078692978.1">
    <property type="nucleotide sequence ID" value="NZ_FUWX01000005.1"/>
</dbReference>
<dbReference type="Gene3D" id="3.40.190.10">
    <property type="entry name" value="Periplasmic binding protein-like II"/>
    <property type="match status" value="2"/>
</dbReference>
<evidence type="ECO:0000313" key="3">
    <source>
        <dbReference type="EMBL" id="SJZ42121.1"/>
    </source>
</evidence>
<reference evidence="3 4" key="1">
    <citation type="submission" date="2017-02" db="EMBL/GenBank/DDBJ databases">
        <authorList>
            <person name="Peterson S.W."/>
        </authorList>
    </citation>
    <scope>NUCLEOTIDE SEQUENCE [LARGE SCALE GENOMIC DNA]</scope>
    <source>
        <strain evidence="3 4">ATCC 700028</strain>
    </source>
</reference>
<protein>
    <submittedName>
        <fullName evidence="3">Thiamine transport system substrate-binding protein</fullName>
    </submittedName>
</protein>
<keyword evidence="2" id="KW-0175">Coiled coil</keyword>
<dbReference type="PANTHER" id="PTHR30006">
    <property type="entry name" value="THIAMINE-BINDING PERIPLASMIC PROTEIN-RELATED"/>
    <property type="match status" value="1"/>
</dbReference>